<comment type="caution">
    <text evidence="2">The sequence shown here is derived from an EMBL/GenBank/DDBJ whole genome shotgun (WGS) entry which is preliminary data.</text>
</comment>
<evidence type="ECO:0000313" key="3">
    <source>
        <dbReference type="Proteomes" id="UP001151088"/>
    </source>
</evidence>
<keyword evidence="3" id="KW-1185">Reference proteome</keyword>
<gene>
    <name evidence="2" type="ORF">NVS89_11365</name>
</gene>
<dbReference type="SUPFAM" id="SSF51735">
    <property type="entry name" value="NAD(P)-binding Rossmann-fold domains"/>
    <property type="match status" value="1"/>
</dbReference>
<dbReference type="PANTHER" id="PTHR43162">
    <property type="match status" value="1"/>
</dbReference>
<accession>A0A9X2T5S7</accession>
<dbReference type="InterPro" id="IPR036291">
    <property type="entry name" value="NAD(P)-bd_dom_sf"/>
</dbReference>
<evidence type="ECO:0000259" key="1">
    <source>
        <dbReference type="Pfam" id="PF05368"/>
    </source>
</evidence>
<dbReference type="RefSeq" id="WP_258732865.1">
    <property type="nucleotide sequence ID" value="NZ_JANTHZ010000004.1"/>
</dbReference>
<dbReference type="EMBL" id="JANTHZ010000004">
    <property type="protein sequence ID" value="MCS0495699.1"/>
    <property type="molecule type" value="Genomic_DNA"/>
</dbReference>
<feature type="domain" description="NmrA-like" evidence="1">
    <location>
        <begin position="3"/>
        <end position="230"/>
    </location>
</feature>
<protein>
    <submittedName>
        <fullName evidence="2">NmrA family NAD(P)-binding protein</fullName>
    </submittedName>
</protein>
<proteinExistence type="predicted"/>
<sequence length="293" mass="31214">MYAITGITGQVGGALARTLLAEGLPVRAVLRDAAKAGPWEAKGCAIALADMDDAASLAAAFVGAEAVFVLPPSEFDPEPGFPEARRVVDAIAAALAQARPARVVCLSTIGADAPHENLLTQRTLLEEALGGLGLPVTFLRPGWFMENALWDVPAAREEGVLRSFLQPADRKFPMVATQDVGRTAAALLRETWSGTRIVELEGPARVSPDDLARAFADAVGRPVRVELVPRGSWEAMFRSQGARNPLPRIRMLDGFNEGWIEFRDHGASAQKGTTTLETVIAGLVEADRARTNG</sequence>
<organism evidence="2 3">
    <name type="scientific">Ancylobacter mangrovi</name>
    <dbReference type="NCBI Taxonomy" id="2972472"/>
    <lineage>
        <taxon>Bacteria</taxon>
        <taxon>Pseudomonadati</taxon>
        <taxon>Pseudomonadota</taxon>
        <taxon>Alphaproteobacteria</taxon>
        <taxon>Hyphomicrobiales</taxon>
        <taxon>Xanthobacteraceae</taxon>
        <taxon>Ancylobacter</taxon>
    </lineage>
</organism>
<dbReference type="Pfam" id="PF05368">
    <property type="entry name" value="NmrA"/>
    <property type="match status" value="1"/>
</dbReference>
<dbReference type="Proteomes" id="UP001151088">
    <property type="component" value="Unassembled WGS sequence"/>
</dbReference>
<reference evidence="2" key="1">
    <citation type="submission" date="2022-08" db="EMBL/GenBank/DDBJ databases">
        <authorList>
            <person name="Li F."/>
        </authorList>
    </citation>
    <scope>NUCLEOTIDE SEQUENCE</scope>
    <source>
        <strain evidence="2">MQZ15Z-1</strain>
    </source>
</reference>
<dbReference type="AlphaFoldDB" id="A0A9X2T5S7"/>
<dbReference type="Gene3D" id="3.40.50.720">
    <property type="entry name" value="NAD(P)-binding Rossmann-like Domain"/>
    <property type="match status" value="1"/>
</dbReference>
<name>A0A9X2T5S7_9HYPH</name>
<dbReference type="InterPro" id="IPR008030">
    <property type="entry name" value="NmrA-like"/>
</dbReference>
<evidence type="ECO:0000313" key="2">
    <source>
        <dbReference type="EMBL" id="MCS0495699.1"/>
    </source>
</evidence>
<dbReference type="PANTHER" id="PTHR43162:SF1">
    <property type="entry name" value="PRESTALK A DIFFERENTIATION PROTEIN A"/>
    <property type="match status" value="1"/>
</dbReference>
<dbReference type="InterPro" id="IPR051604">
    <property type="entry name" value="Ergot_Alk_Oxidoreductase"/>
</dbReference>
<dbReference type="Gene3D" id="3.90.25.10">
    <property type="entry name" value="UDP-galactose 4-epimerase, domain 1"/>
    <property type="match status" value="1"/>
</dbReference>